<name>A0A1E1LN36_9HELO</name>
<dbReference type="InterPro" id="IPR056002">
    <property type="entry name" value="DUF7580"/>
</dbReference>
<protein>
    <recommendedName>
        <fullName evidence="1">DUF7580 domain-containing protein</fullName>
    </recommendedName>
</protein>
<organism evidence="2 3">
    <name type="scientific">Rhynchosporium agropyri</name>
    <dbReference type="NCBI Taxonomy" id="914238"/>
    <lineage>
        <taxon>Eukaryota</taxon>
        <taxon>Fungi</taxon>
        <taxon>Dikarya</taxon>
        <taxon>Ascomycota</taxon>
        <taxon>Pezizomycotina</taxon>
        <taxon>Leotiomycetes</taxon>
        <taxon>Helotiales</taxon>
        <taxon>Ploettnerulaceae</taxon>
        <taxon>Rhynchosporium</taxon>
    </lineage>
</organism>
<evidence type="ECO:0000259" key="1">
    <source>
        <dbReference type="Pfam" id="PF24476"/>
    </source>
</evidence>
<accession>A0A1E1LN36</accession>
<feature type="domain" description="DUF7580" evidence="1">
    <location>
        <begin position="133"/>
        <end position="311"/>
    </location>
</feature>
<keyword evidence="3" id="KW-1185">Reference proteome</keyword>
<gene>
    <name evidence="2" type="ORF">RAG0_15914</name>
</gene>
<dbReference type="Proteomes" id="UP000178912">
    <property type="component" value="Unassembled WGS sequence"/>
</dbReference>
<evidence type="ECO:0000313" key="3">
    <source>
        <dbReference type="Proteomes" id="UP000178912"/>
    </source>
</evidence>
<dbReference type="PANTHER" id="PTHR35186:SF4">
    <property type="entry name" value="PRION-INHIBITION AND PROPAGATION HELO DOMAIN-CONTAINING PROTEIN"/>
    <property type="match status" value="1"/>
</dbReference>
<evidence type="ECO:0000313" key="2">
    <source>
        <dbReference type="EMBL" id="CZT11917.1"/>
    </source>
</evidence>
<dbReference type="EMBL" id="FJUX01000149">
    <property type="protein sequence ID" value="CZT11917.1"/>
    <property type="molecule type" value="Genomic_DNA"/>
</dbReference>
<reference evidence="3" key="1">
    <citation type="submission" date="2016-03" db="EMBL/GenBank/DDBJ databases">
        <authorList>
            <person name="Guldener U."/>
        </authorList>
    </citation>
    <scope>NUCLEOTIDE SEQUENCE [LARGE SCALE GENOMIC DNA]</scope>
    <source>
        <strain evidence="3">04CH-RAC-A.6.1</strain>
    </source>
</reference>
<proteinExistence type="predicted"/>
<sequence length="339" mass="39178">MRGRDWAKPAWFKIQGSEGAQGRLKAKLTTAGKVVQLGFEDGQYYKVFQVIRDYTEGLEKMLRDGVELEPGRRKRGNRRNAKAWATVRDIAADFSYLKGIAAYQPQYPWFWRQVVVEPLEVENLSDQYRHHLITSAQEQQRTTRTLEEILKERNSKRLSKQPRLCDYTTKERYQISLTLAYAVLQFYGTPWLQEIWSKKDIYFIGSNQCLVDSLYLIQNPIPKQNVRELTGLPELRPWANPTTYALGIVLLELAFGIPLEAIHPDTSDLGPGGLPDALTELRKARRLALMIEERDGEGLATTIIKCMRYDAFEPEDSRFQECFYNDVIVPLEICLGYMQ</sequence>
<dbReference type="PANTHER" id="PTHR35186">
    <property type="entry name" value="ANK_REP_REGION DOMAIN-CONTAINING PROTEIN"/>
    <property type="match status" value="1"/>
</dbReference>
<dbReference type="AlphaFoldDB" id="A0A1E1LN36"/>
<dbReference type="Pfam" id="PF24476">
    <property type="entry name" value="DUF7580"/>
    <property type="match status" value="1"/>
</dbReference>
<dbReference type="OrthoDB" id="3565018at2759"/>